<dbReference type="AlphaFoldDB" id="A0A5C6RFU5"/>
<organism evidence="3 4">
    <name type="scientific">Phaeodactylibacter luteus</name>
    <dbReference type="NCBI Taxonomy" id="1564516"/>
    <lineage>
        <taxon>Bacteria</taxon>
        <taxon>Pseudomonadati</taxon>
        <taxon>Bacteroidota</taxon>
        <taxon>Saprospiria</taxon>
        <taxon>Saprospirales</taxon>
        <taxon>Haliscomenobacteraceae</taxon>
        <taxon>Phaeodactylibacter</taxon>
    </lineage>
</organism>
<dbReference type="PANTHER" id="PTHR42208">
    <property type="entry name" value="HEAVY METAL TRANSPORTER-RELATED"/>
    <property type="match status" value="1"/>
</dbReference>
<feature type="transmembrane region" description="Helical" evidence="1">
    <location>
        <begin position="196"/>
        <end position="213"/>
    </location>
</feature>
<dbReference type="Pfam" id="PF13386">
    <property type="entry name" value="DsbD_2"/>
    <property type="match status" value="1"/>
</dbReference>
<keyword evidence="4" id="KW-1185">Reference proteome</keyword>
<evidence type="ECO:0000313" key="3">
    <source>
        <dbReference type="EMBL" id="TXB60113.1"/>
    </source>
</evidence>
<sequence length="234" mass="24945">MMAAIWSALAIGFLGSFHCIGMCGPIALSLPYQGRKPLASAANVLLYNLGRVITYGLLGAVIGLVGKGFFLAGAQSYLSIGLGLFLLVVALFSIDMESQLLRVPIISRLNQWVTRQLGRIIGQGGPLRLLGIGALNGLLPCGLVYVAIVGAIGTGTALYGALYMAAFGLGTLPLMMATALAGQFVPLSWRRSVRKLLPVFLAGFALLFIMRGLNFDVPIDLRFWDNMQDAPMCH</sequence>
<dbReference type="Proteomes" id="UP000321580">
    <property type="component" value="Unassembled WGS sequence"/>
</dbReference>
<evidence type="ECO:0000256" key="1">
    <source>
        <dbReference type="SAM" id="Phobius"/>
    </source>
</evidence>
<name>A0A5C6RFU5_9BACT</name>
<feature type="transmembrane region" description="Helical" evidence="1">
    <location>
        <begin position="6"/>
        <end position="32"/>
    </location>
</feature>
<keyword evidence="1" id="KW-0812">Transmembrane</keyword>
<dbReference type="OrthoDB" id="594443at2"/>
<gene>
    <name evidence="3" type="ORF">FRY97_20640</name>
</gene>
<feature type="transmembrane region" description="Helical" evidence="1">
    <location>
        <begin position="158"/>
        <end position="184"/>
    </location>
</feature>
<feature type="transmembrane region" description="Helical" evidence="1">
    <location>
        <begin position="129"/>
        <end position="152"/>
    </location>
</feature>
<reference evidence="3 4" key="1">
    <citation type="submission" date="2019-08" db="EMBL/GenBank/DDBJ databases">
        <title>Genome of Phaeodactylibacter luteus.</title>
        <authorList>
            <person name="Bowman J.P."/>
        </authorList>
    </citation>
    <scope>NUCLEOTIDE SEQUENCE [LARGE SCALE GENOMIC DNA]</scope>
    <source>
        <strain evidence="3 4">KCTC 42180</strain>
    </source>
</reference>
<protein>
    <submittedName>
        <fullName evidence="3">Sulfite exporter TauE/SafE family protein</fullName>
    </submittedName>
</protein>
<evidence type="ECO:0000259" key="2">
    <source>
        <dbReference type="Pfam" id="PF13386"/>
    </source>
</evidence>
<comment type="caution">
    <text evidence="3">The sequence shown here is derived from an EMBL/GenBank/DDBJ whole genome shotgun (WGS) entry which is preliminary data.</text>
</comment>
<dbReference type="EMBL" id="VOOR01000079">
    <property type="protein sequence ID" value="TXB60113.1"/>
    <property type="molecule type" value="Genomic_DNA"/>
</dbReference>
<keyword evidence="1" id="KW-1133">Transmembrane helix</keyword>
<dbReference type="PANTHER" id="PTHR42208:SF1">
    <property type="entry name" value="HEAVY METAL TRANSPORTER"/>
    <property type="match status" value="1"/>
</dbReference>
<feature type="transmembrane region" description="Helical" evidence="1">
    <location>
        <begin position="44"/>
        <end position="65"/>
    </location>
</feature>
<dbReference type="InterPro" id="IPR039447">
    <property type="entry name" value="UreH-like_TM_dom"/>
</dbReference>
<evidence type="ECO:0000313" key="4">
    <source>
        <dbReference type="Proteomes" id="UP000321580"/>
    </source>
</evidence>
<feature type="domain" description="Urease accessory protein UreH-like transmembrane" evidence="2">
    <location>
        <begin position="8"/>
        <end position="205"/>
    </location>
</feature>
<proteinExistence type="predicted"/>
<feature type="transmembrane region" description="Helical" evidence="1">
    <location>
        <begin position="77"/>
        <end position="94"/>
    </location>
</feature>
<accession>A0A5C6RFU5</accession>
<keyword evidence="1" id="KW-0472">Membrane</keyword>